<gene>
    <name evidence="9" type="primary">inx</name>
    <name evidence="11" type="ORF">PoB_004734800</name>
</gene>
<dbReference type="GO" id="GO:0034220">
    <property type="term" value="P:monoatomic ion transmembrane transport"/>
    <property type="evidence" value="ECO:0007669"/>
    <property type="project" value="UniProtKB-KW"/>
</dbReference>
<protein>
    <recommendedName>
        <fullName evidence="9">Innexin</fullName>
    </recommendedName>
</protein>
<dbReference type="GO" id="GO:0005243">
    <property type="term" value="F:gap junction channel activity"/>
    <property type="evidence" value="ECO:0007669"/>
    <property type="project" value="TreeGrafter"/>
</dbReference>
<dbReference type="Pfam" id="PF00876">
    <property type="entry name" value="Innexin"/>
    <property type="match status" value="1"/>
</dbReference>
<evidence type="ECO:0000256" key="3">
    <source>
        <dbReference type="ARBA" id="ARBA00022475"/>
    </source>
</evidence>
<dbReference type="AlphaFoldDB" id="A0AAV4BMP6"/>
<dbReference type="EMBL" id="BLXT01005203">
    <property type="protein sequence ID" value="GFO20843.1"/>
    <property type="molecule type" value="Genomic_DNA"/>
</dbReference>
<comment type="caution">
    <text evidence="11">The sequence shown here is derived from an EMBL/GenBank/DDBJ whole genome shotgun (WGS) entry which is preliminary data.</text>
</comment>
<evidence type="ECO:0000313" key="12">
    <source>
        <dbReference type="Proteomes" id="UP000735302"/>
    </source>
</evidence>
<feature type="region of interest" description="Disordered" evidence="10">
    <location>
        <begin position="406"/>
        <end position="432"/>
    </location>
</feature>
<dbReference type="PRINTS" id="PR01262">
    <property type="entry name" value="INNEXIN"/>
</dbReference>
<organism evidence="11 12">
    <name type="scientific">Plakobranchus ocellatus</name>
    <dbReference type="NCBI Taxonomy" id="259542"/>
    <lineage>
        <taxon>Eukaryota</taxon>
        <taxon>Metazoa</taxon>
        <taxon>Spiralia</taxon>
        <taxon>Lophotrochozoa</taxon>
        <taxon>Mollusca</taxon>
        <taxon>Gastropoda</taxon>
        <taxon>Heterobranchia</taxon>
        <taxon>Euthyneura</taxon>
        <taxon>Panpulmonata</taxon>
        <taxon>Sacoglossa</taxon>
        <taxon>Placobranchoidea</taxon>
        <taxon>Plakobranchidae</taxon>
        <taxon>Plakobranchus</taxon>
    </lineage>
</organism>
<evidence type="ECO:0000313" key="11">
    <source>
        <dbReference type="EMBL" id="GFO20843.1"/>
    </source>
</evidence>
<comment type="function">
    <text evidence="9">Structural component of the gap junctions.</text>
</comment>
<sequence>MLPENVSGIGRKKEAFTSMWESILEALSKITLSKGARDDDAVDQLHHFGTVAVFAAFAMLIGMNQYVGDPIHCWVPAQFPDHHQDYAENLCWISQMYYVPMDEPIPWYQGDRMKEDISFYRWVVAVLAIQCLMFKFPNMLWKELRGYSGINVQKIVNMAEEVSTATPEDKDKQLEDVALFVHRWLQTYRVYKYNVVVRFKEKMSSVLCFVLGKRQGTYLTGLYLFVKLLYLINVFVQFVMLSAFLKFNYWTYGLEVLEHLGGKWMDIEHFPRVVMCDFDIRQQQNVQTHSMQCVLSINLFIEKIFAIAWFWLALLAVASIINFGKWCWDIFFSKRREHFIQKYLVILGDSDSRKERSLFKKFVHMYLRDDGVFLLRSVGNNSSEIIVMDLIKKLWDKFRKEHSNGGAAAVDGNGNAHGGRHRRNHLTGESTA</sequence>
<evidence type="ECO:0000256" key="1">
    <source>
        <dbReference type="ARBA" id="ARBA00004651"/>
    </source>
</evidence>
<reference evidence="11 12" key="1">
    <citation type="journal article" date="2021" name="Elife">
        <title>Chloroplast acquisition without the gene transfer in kleptoplastic sea slugs, Plakobranchus ocellatus.</title>
        <authorList>
            <person name="Maeda T."/>
            <person name="Takahashi S."/>
            <person name="Yoshida T."/>
            <person name="Shimamura S."/>
            <person name="Takaki Y."/>
            <person name="Nagai Y."/>
            <person name="Toyoda A."/>
            <person name="Suzuki Y."/>
            <person name="Arimoto A."/>
            <person name="Ishii H."/>
            <person name="Satoh N."/>
            <person name="Nishiyama T."/>
            <person name="Hasebe M."/>
            <person name="Maruyama T."/>
            <person name="Minagawa J."/>
            <person name="Obokata J."/>
            <person name="Shigenobu S."/>
        </authorList>
    </citation>
    <scope>NUCLEOTIDE SEQUENCE [LARGE SCALE GENOMIC DNA]</scope>
</reference>
<proteinExistence type="inferred from homology"/>
<dbReference type="GO" id="GO:0005921">
    <property type="term" value="C:gap junction"/>
    <property type="evidence" value="ECO:0007669"/>
    <property type="project" value="UniProtKB-UniRule"/>
</dbReference>
<dbReference type="GO" id="GO:0005886">
    <property type="term" value="C:plasma membrane"/>
    <property type="evidence" value="ECO:0007669"/>
    <property type="project" value="UniProtKB-SubCell"/>
</dbReference>
<evidence type="ECO:0000256" key="8">
    <source>
        <dbReference type="ARBA" id="ARBA00023303"/>
    </source>
</evidence>
<evidence type="ECO:0000256" key="7">
    <source>
        <dbReference type="ARBA" id="ARBA00023136"/>
    </source>
</evidence>
<keyword evidence="12" id="KW-1185">Reference proteome</keyword>
<evidence type="ECO:0000256" key="9">
    <source>
        <dbReference type="RuleBase" id="RU010713"/>
    </source>
</evidence>
<evidence type="ECO:0000256" key="10">
    <source>
        <dbReference type="SAM" id="MobiDB-lite"/>
    </source>
</evidence>
<comment type="similarity">
    <text evidence="9">Belongs to the pannexin family.</text>
</comment>
<keyword evidence="6 9" id="KW-0406">Ion transport</keyword>
<keyword evidence="3" id="KW-1003">Cell membrane</keyword>
<evidence type="ECO:0000256" key="4">
    <source>
        <dbReference type="ARBA" id="ARBA00022692"/>
    </source>
</evidence>
<keyword evidence="4 9" id="KW-0812">Transmembrane</keyword>
<keyword evidence="5 9" id="KW-1133">Transmembrane helix</keyword>
<feature type="transmembrane region" description="Helical" evidence="9">
    <location>
        <begin position="304"/>
        <end position="328"/>
    </location>
</feature>
<name>A0AAV4BMP6_9GAST</name>
<dbReference type="PANTHER" id="PTHR11893">
    <property type="entry name" value="INNEXIN"/>
    <property type="match status" value="1"/>
</dbReference>
<feature type="transmembrane region" description="Helical" evidence="9">
    <location>
        <begin position="222"/>
        <end position="245"/>
    </location>
</feature>
<keyword evidence="8 9" id="KW-0407">Ion channel</keyword>
<accession>A0AAV4BMP6</accession>
<evidence type="ECO:0000256" key="2">
    <source>
        <dbReference type="ARBA" id="ARBA00022448"/>
    </source>
</evidence>
<dbReference type="InterPro" id="IPR000990">
    <property type="entry name" value="Innexin"/>
</dbReference>
<feature type="transmembrane region" description="Helical" evidence="9">
    <location>
        <begin position="119"/>
        <end position="136"/>
    </location>
</feature>
<dbReference type="PANTHER" id="PTHR11893:SF36">
    <property type="entry name" value="INNEXIN-5"/>
    <property type="match status" value="1"/>
</dbReference>
<evidence type="ECO:0000256" key="5">
    <source>
        <dbReference type="ARBA" id="ARBA00022989"/>
    </source>
</evidence>
<dbReference type="PROSITE" id="PS51013">
    <property type="entry name" value="PANNEXIN"/>
    <property type="match status" value="1"/>
</dbReference>
<keyword evidence="2 9" id="KW-0813">Transport</keyword>
<dbReference type="Proteomes" id="UP000735302">
    <property type="component" value="Unassembled WGS sequence"/>
</dbReference>
<evidence type="ECO:0000256" key="6">
    <source>
        <dbReference type="ARBA" id="ARBA00023065"/>
    </source>
</evidence>
<comment type="subcellular location">
    <subcellularLocation>
        <location evidence="1 9">Cell membrane</location>
        <topology evidence="1 9">Multi-pass membrane protein</topology>
    </subcellularLocation>
</comment>
<keyword evidence="7 9" id="KW-0472">Membrane</keyword>
<comment type="caution">
    <text evidence="9">Lacks conserved residue(s) required for the propagation of feature annotation.</text>
</comment>